<evidence type="ECO:0000313" key="5">
    <source>
        <dbReference type="Proteomes" id="UP000650582"/>
    </source>
</evidence>
<reference evidence="4" key="1">
    <citation type="submission" date="2020-09" db="EMBL/GenBank/DDBJ databases">
        <title>Comparative genome analyses of four rice-infecting Rhizoctonia solani isolates reveal extensive enrichment of homogalacturonan modification genes.</title>
        <authorList>
            <person name="Lee D.-Y."/>
            <person name="Jeon J."/>
            <person name="Kim K.-T."/>
            <person name="Cheong K."/>
            <person name="Song H."/>
            <person name="Choi G."/>
            <person name="Ko J."/>
            <person name="Opiyo S.O."/>
            <person name="Zuo S."/>
            <person name="Madhav S."/>
            <person name="Lee Y.-H."/>
            <person name="Wang G.-L."/>
        </authorList>
    </citation>
    <scope>NUCLEOTIDE SEQUENCE</scope>
    <source>
        <strain evidence="4">AG1-IA YN-7</strain>
    </source>
</reference>
<name>A0A8H7LLS6_9AGAM</name>
<dbReference type="EMBL" id="JACYCC010000034">
    <property type="protein sequence ID" value="KAF8683421.1"/>
    <property type="molecule type" value="Genomic_DNA"/>
</dbReference>
<dbReference type="PANTHER" id="PTHR37534:SF46">
    <property type="entry name" value="ZN(II)2CYS6 TRANSCRIPTION FACTOR (EUROFUNG)"/>
    <property type="match status" value="1"/>
</dbReference>
<dbReference type="InterPro" id="IPR036864">
    <property type="entry name" value="Zn2-C6_fun-type_DNA-bd_sf"/>
</dbReference>
<dbReference type="InterPro" id="IPR021858">
    <property type="entry name" value="Fun_TF"/>
</dbReference>
<comment type="caution">
    <text evidence="4">The sequence shown here is derived from an EMBL/GenBank/DDBJ whole genome shotgun (WGS) entry which is preliminary data.</text>
</comment>
<comment type="subcellular location">
    <subcellularLocation>
        <location evidence="1">Nucleus</location>
    </subcellularLocation>
</comment>
<evidence type="ECO:0000256" key="3">
    <source>
        <dbReference type="SAM" id="MobiDB-lite"/>
    </source>
</evidence>
<dbReference type="Pfam" id="PF11951">
    <property type="entry name" value="Fungal_trans_2"/>
    <property type="match status" value="1"/>
</dbReference>
<organism evidence="4 5">
    <name type="scientific">Rhizoctonia solani</name>
    <dbReference type="NCBI Taxonomy" id="456999"/>
    <lineage>
        <taxon>Eukaryota</taxon>
        <taxon>Fungi</taxon>
        <taxon>Dikarya</taxon>
        <taxon>Basidiomycota</taxon>
        <taxon>Agaricomycotina</taxon>
        <taxon>Agaricomycetes</taxon>
        <taxon>Cantharellales</taxon>
        <taxon>Ceratobasidiaceae</taxon>
        <taxon>Rhizoctonia</taxon>
    </lineage>
</organism>
<dbReference type="InterPro" id="IPR001138">
    <property type="entry name" value="Zn2Cys6_DnaBD"/>
</dbReference>
<dbReference type="Proteomes" id="UP000650582">
    <property type="component" value="Unassembled WGS sequence"/>
</dbReference>
<evidence type="ECO:0000313" key="4">
    <source>
        <dbReference type="EMBL" id="KAF8683421.1"/>
    </source>
</evidence>
<dbReference type="CDD" id="cd00067">
    <property type="entry name" value="GAL4"/>
    <property type="match status" value="1"/>
</dbReference>
<dbReference type="GO" id="GO:0008270">
    <property type="term" value="F:zinc ion binding"/>
    <property type="evidence" value="ECO:0007669"/>
    <property type="project" value="InterPro"/>
</dbReference>
<dbReference type="GO" id="GO:0000981">
    <property type="term" value="F:DNA-binding transcription factor activity, RNA polymerase II-specific"/>
    <property type="evidence" value="ECO:0007669"/>
    <property type="project" value="InterPro"/>
</dbReference>
<accession>A0A8H7LLS6</accession>
<protein>
    <recommendedName>
        <fullName evidence="6">Zn(2)-C6 fungal-type domain-containing protein</fullName>
    </recommendedName>
</protein>
<gene>
    <name evidence="4" type="ORF">RHS04_01789</name>
</gene>
<dbReference type="AlphaFoldDB" id="A0A8H7LLS6"/>
<sequence length="531" mass="60094">MHYMQSQYENRRKKCDEAKPRCSRCLASRAVCLYEYVEHPEYIHRIKRTKPAPRPPRAPKMAPSSSSNPAIAENVAILEHTTSLESWPVNTQPSPNYTAPVDVVDSLLYSSSIPSQPPLDVSLTTPYSTPDLVQLPTDVRQVYSAATFIPSLVDDEGDDNDWEGVYNLLSITPTMDRNSKENTLPFVLQSYARWAITSTFEPRKAAYILRNQVFECFYSQSSRERVILIANVMNMYARSLIVDASGTSILNHVVSSFQAGSSRFMAAVPSYVSVPEMQNGIGALDSMLEILSLQISTQPRLDCLQLFDYAAPVFRQVCPEPLGLPVDLPNILMNPCLNLRHFAYVDIFASIIGAHPTYFQYEVPFSLELCEQMYQTEDSYGLQWLYGVPDQFIMLFAWINSLSQNPSDSNNPELVTWIETNVPRIKLRIDESGEPMLRVARMIVQECWRYALLIYLYMVLCGANAYDPRVVRAQKCFMRLVGGIQPARNPDFYLISPMIIVGFGGYSQRAGPRYISSENTQCSRTYTSGNH</sequence>
<evidence type="ECO:0000256" key="1">
    <source>
        <dbReference type="ARBA" id="ARBA00004123"/>
    </source>
</evidence>
<evidence type="ECO:0000256" key="2">
    <source>
        <dbReference type="ARBA" id="ARBA00023242"/>
    </source>
</evidence>
<feature type="region of interest" description="Disordered" evidence="3">
    <location>
        <begin position="49"/>
        <end position="68"/>
    </location>
</feature>
<dbReference type="PANTHER" id="PTHR37534">
    <property type="entry name" value="TRANSCRIPTIONAL ACTIVATOR PROTEIN UGA3"/>
    <property type="match status" value="1"/>
</dbReference>
<dbReference type="SUPFAM" id="SSF57701">
    <property type="entry name" value="Zn2/Cys6 DNA-binding domain"/>
    <property type="match status" value="1"/>
</dbReference>
<keyword evidence="2" id="KW-0539">Nucleus</keyword>
<evidence type="ECO:0008006" key="6">
    <source>
        <dbReference type="Google" id="ProtNLM"/>
    </source>
</evidence>
<proteinExistence type="predicted"/>
<dbReference type="GO" id="GO:0005634">
    <property type="term" value="C:nucleus"/>
    <property type="evidence" value="ECO:0007669"/>
    <property type="project" value="UniProtKB-SubCell"/>
</dbReference>